<evidence type="ECO:0000259" key="1">
    <source>
        <dbReference type="PROSITE" id="PS50004"/>
    </source>
</evidence>
<feature type="domain" description="C2" evidence="1">
    <location>
        <begin position="1"/>
        <end position="116"/>
    </location>
</feature>
<organism evidence="2 3">
    <name type="scientific">Aphanomyces invadans</name>
    <dbReference type="NCBI Taxonomy" id="157072"/>
    <lineage>
        <taxon>Eukaryota</taxon>
        <taxon>Sar</taxon>
        <taxon>Stramenopiles</taxon>
        <taxon>Oomycota</taxon>
        <taxon>Saprolegniomycetes</taxon>
        <taxon>Saprolegniales</taxon>
        <taxon>Verrucalvaceae</taxon>
        <taxon>Aphanomyces</taxon>
    </lineage>
</organism>
<reference evidence="2 3" key="1">
    <citation type="submission" date="2018-08" db="EMBL/GenBank/DDBJ databases">
        <title>Aphanomyces genome sequencing and annotation.</title>
        <authorList>
            <person name="Minardi D."/>
            <person name="Oidtmann B."/>
            <person name="Van Der Giezen M."/>
            <person name="Studholme D.J."/>
        </authorList>
    </citation>
    <scope>NUCLEOTIDE SEQUENCE [LARGE SCALE GENOMIC DNA]</scope>
    <source>
        <strain evidence="2 3">NJM0002</strain>
    </source>
</reference>
<dbReference type="CDD" id="cd00030">
    <property type="entry name" value="C2"/>
    <property type="match status" value="1"/>
</dbReference>
<dbReference type="AlphaFoldDB" id="A0A418AHI4"/>
<dbReference type="SMART" id="SM00239">
    <property type="entry name" value="C2"/>
    <property type="match status" value="2"/>
</dbReference>
<dbReference type="InterPro" id="IPR000008">
    <property type="entry name" value="C2_dom"/>
</dbReference>
<evidence type="ECO:0000313" key="3">
    <source>
        <dbReference type="Proteomes" id="UP000285060"/>
    </source>
</evidence>
<dbReference type="SUPFAM" id="SSF49562">
    <property type="entry name" value="C2 domain (Calcium/lipid-binding domain, CaLB)"/>
    <property type="match status" value="2"/>
</dbReference>
<dbReference type="Proteomes" id="UP000285060">
    <property type="component" value="Unassembled WGS sequence"/>
</dbReference>
<evidence type="ECO:0000313" key="2">
    <source>
        <dbReference type="EMBL" id="RHY21455.1"/>
    </source>
</evidence>
<dbReference type="PROSITE" id="PS50004">
    <property type="entry name" value="C2"/>
    <property type="match status" value="2"/>
</dbReference>
<protein>
    <recommendedName>
        <fullName evidence="1">C2 domain-containing protein</fullName>
    </recommendedName>
</protein>
<dbReference type="VEuPathDB" id="FungiDB:H310_03669"/>
<feature type="domain" description="C2" evidence="1">
    <location>
        <begin position="126"/>
        <end position="244"/>
    </location>
</feature>
<name>A0A418AHI4_9STRA</name>
<dbReference type="PANTHER" id="PTHR47052">
    <property type="entry name" value="CONSERVED SERINE PROLINE-RICH PROTEIN (AFU_ORTHOLOGUE AFUA_2G01790)"/>
    <property type="match status" value="1"/>
</dbReference>
<dbReference type="InterPro" id="IPR052981">
    <property type="entry name" value="Ingression_C2_domain"/>
</dbReference>
<keyword evidence="3" id="KW-1185">Reference proteome</keyword>
<dbReference type="InterPro" id="IPR035892">
    <property type="entry name" value="C2_domain_sf"/>
</dbReference>
<dbReference type="Pfam" id="PF00168">
    <property type="entry name" value="C2"/>
    <property type="match status" value="2"/>
</dbReference>
<dbReference type="Gene3D" id="2.60.40.150">
    <property type="entry name" value="C2 domain"/>
    <property type="match status" value="2"/>
</dbReference>
<gene>
    <name evidence="2" type="ORF">DYB32_009808</name>
</gene>
<comment type="caution">
    <text evidence="2">The sequence shown here is derived from an EMBL/GenBank/DDBJ whole genome shotgun (WGS) entry which is preliminary data.</text>
</comment>
<dbReference type="EMBL" id="QUSY01002375">
    <property type="protein sequence ID" value="RHY21455.1"/>
    <property type="molecule type" value="Genomic_DNA"/>
</dbReference>
<proteinExistence type="predicted"/>
<dbReference type="PANTHER" id="PTHR47052:SF3">
    <property type="entry name" value="INGRESSION PROTEIN 1"/>
    <property type="match status" value="1"/>
</dbReference>
<sequence length="281" mass="31290">MTLLEARGLCRPGAKKDDGKKAFKADVYCKLKVGATTKHVKELKSRTWKKSGRDVGFQEEVLAVNLDHPENMLTAANDLLVTVDVWDENMIADELLGTCDVSLLRFMDGHTHRQTVPLVHIKSRLPAGEVDMEFHLDIAVPGMLSIIIMEGRNLKNMELIGKQDPYCKFEHGSTTKRTKTIDKGGTHPYFGEEELCFWITRESWVHDMVVRLFDEDVGSDDFIGEGSFSVLKAMQVPGAVSTEIVIPLANGGKPAGELFCKAQFFPAGHLTMKCIAGRKLR</sequence>
<accession>A0A418AHI4</accession>